<keyword evidence="3" id="KW-1185">Reference proteome</keyword>
<feature type="compositionally biased region" description="Low complexity" evidence="1">
    <location>
        <begin position="235"/>
        <end position="254"/>
    </location>
</feature>
<feature type="region of interest" description="Disordered" evidence="1">
    <location>
        <begin position="130"/>
        <end position="177"/>
    </location>
</feature>
<dbReference type="Proteomes" id="UP000321685">
    <property type="component" value="Unassembled WGS sequence"/>
</dbReference>
<feature type="compositionally biased region" description="Gly residues" evidence="1">
    <location>
        <begin position="261"/>
        <end position="273"/>
    </location>
</feature>
<feature type="compositionally biased region" description="Gly residues" evidence="1">
    <location>
        <begin position="297"/>
        <end position="319"/>
    </location>
</feature>
<feature type="compositionally biased region" description="Basic and acidic residues" evidence="1">
    <location>
        <begin position="320"/>
        <end position="336"/>
    </location>
</feature>
<organism evidence="2 3">
    <name type="scientific">Pseudonocardia sulfidoxydans NBRC 16205</name>
    <dbReference type="NCBI Taxonomy" id="1223511"/>
    <lineage>
        <taxon>Bacteria</taxon>
        <taxon>Bacillati</taxon>
        <taxon>Actinomycetota</taxon>
        <taxon>Actinomycetes</taxon>
        <taxon>Pseudonocardiales</taxon>
        <taxon>Pseudonocardiaceae</taxon>
        <taxon>Pseudonocardia</taxon>
    </lineage>
</organism>
<evidence type="ECO:0000256" key="1">
    <source>
        <dbReference type="SAM" id="MobiDB-lite"/>
    </source>
</evidence>
<feature type="compositionally biased region" description="Basic and acidic residues" evidence="1">
    <location>
        <begin position="195"/>
        <end position="210"/>
    </location>
</feature>
<dbReference type="RefSeq" id="WP_147110774.1">
    <property type="nucleotide sequence ID" value="NZ_BJVJ01000046.1"/>
</dbReference>
<comment type="caution">
    <text evidence="2">The sequence shown here is derived from an EMBL/GenBank/DDBJ whole genome shotgun (WGS) entry which is preliminary data.</text>
</comment>
<proteinExistence type="predicted"/>
<dbReference type="OrthoDB" id="9988220at2"/>
<feature type="region of interest" description="Disordered" evidence="1">
    <location>
        <begin position="195"/>
        <end position="359"/>
    </location>
</feature>
<feature type="compositionally biased region" description="Polar residues" evidence="1">
    <location>
        <begin position="337"/>
        <end position="349"/>
    </location>
</feature>
<dbReference type="AlphaFoldDB" id="A0A511DJZ1"/>
<protein>
    <submittedName>
        <fullName evidence="2">Uncharacterized protein</fullName>
    </submittedName>
</protein>
<accession>A0A511DJZ1</accession>
<sequence length="359" mass="34787">MPDGPLPSHGRRALRAAVAHPRRPSGTTTLLPDDLADLLLDGEHSPHPVATLLAAARGPATAHELSGEAAARQAFADAAPLATPVPLPTDRERRGRHRRIRAVRTVVTAKLVGVAALTLTAGGVAVAATGPSGAPAEERVSGGTVPSADAEPGAGHDTGGRAAGSGHTAGTPDRAATCGPVTGAAIADLARECGDARVHSPDPGPDEHRTGPGPMAFGSPYASGDVPSHSGQDRTLVAPPTAPVPTTTPTAPSTALPPPHAGGGSDDGGGSGSPGTQVPDAGSGAGSGSGSPATGSPGSGSPGSGSPGSGSGSVDAGGHGQEHVHPRDDAPRRGDDTTNNAPTGETRTPVTGRDAPPSP</sequence>
<evidence type="ECO:0000313" key="2">
    <source>
        <dbReference type="EMBL" id="GEL25139.1"/>
    </source>
</evidence>
<gene>
    <name evidence="2" type="ORF">PSU4_40930</name>
</gene>
<evidence type="ECO:0000313" key="3">
    <source>
        <dbReference type="Proteomes" id="UP000321685"/>
    </source>
</evidence>
<dbReference type="EMBL" id="BJVJ01000046">
    <property type="protein sequence ID" value="GEL25139.1"/>
    <property type="molecule type" value="Genomic_DNA"/>
</dbReference>
<name>A0A511DJZ1_9PSEU</name>
<reference evidence="2 3" key="1">
    <citation type="submission" date="2019-07" db="EMBL/GenBank/DDBJ databases">
        <title>Whole genome shotgun sequence of Pseudonocardia sulfidoxydans NBRC 16205.</title>
        <authorList>
            <person name="Hosoyama A."/>
            <person name="Uohara A."/>
            <person name="Ohji S."/>
            <person name="Ichikawa N."/>
        </authorList>
    </citation>
    <scope>NUCLEOTIDE SEQUENCE [LARGE SCALE GENOMIC DNA]</scope>
    <source>
        <strain evidence="2 3">NBRC 16205</strain>
    </source>
</reference>